<protein>
    <submittedName>
        <fullName evidence="1">Conserved Acidianus plasmid protein</fullName>
    </submittedName>
</protein>
<dbReference type="AlphaFoldDB" id="F4B5K9"/>
<sequence length="123" mass="14331">MSKKLGEIIPQQPPQQTRNEKYTFDDFVKAFGDFNTFDNASHYRVMQYLKYSQTKEEQDIFSIIEKVLSLQKALAPANNNKEDEELVKNINMIFSIIKSLNDPRLIDLVKKIVEYLASRGVQK</sequence>
<dbReference type="Proteomes" id="UP000008458">
    <property type="component" value="Chromosome"/>
</dbReference>
<dbReference type="GeneID" id="10601050"/>
<evidence type="ECO:0000313" key="2">
    <source>
        <dbReference type="Proteomes" id="UP000008458"/>
    </source>
</evidence>
<name>F4B5K9_ACIHW</name>
<dbReference type="RefSeq" id="WP_013776348.1">
    <property type="nucleotide sequence ID" value="NC_015518.1"/>
</dbReference>
<gene>
    <name evidence="1" type="ordered locus">Ahos_1550</name>
</gene>
<dbReference type="KEGG" id="aho:Ahos_1550"/>
<dbReference type="HOGENOM" id="CLU_2009979_0_0_2"/>
<organism evidence="1 2">
    <name type="scientific">Acidianus hospitalis (strain W1)</name>
    <dbReference type="NCBI Taxonomy" id="933801"/>
    <lineage>
        <taxon>Archaea</taxon>
        <taxon>Thermoproteota</taxon>
        <taxon>Thermoprotei</taxon>
        <taxon>Sulfolobales</taxon>
        <taxon>Sulfolobaceae</taxon>
        <taxon>Acidianus</taxon>
    </lineage>
</organism>
<reference key="2">
    <citation type="journal article" date="2011" name="Extremophiles">
        <title>Genomic analyses of Acidianus hospitalis W1 a host for studying crenarchaeal virus and plasmid life cycles.</title>
        <authorList>
            <person name="You X.Y."/>
            <person name="Liu C."/>
            <person name="Wang S.Y."/>
            <person name="Jiang C.Y."/>
            <person name="Shah S.A."/>
            <person name="Prangishvili D."/>
            <person name="Liu S.J."/>
            <person name="Garrett R.A."/>
        </authorList>
    </citation>
    <scope>NUCLEOTIDE SEQUENCE</scope>
    <source>
        <strain>W1</strain>
    </source>
</reference>
<dbReference type="STRING" id="933801.Ahos_1550"/>
<accession>F4B5K9</accession>
<dbReference type="EMBL" id="CP002535">
    <property type="protein sequence ID" value="AEE94433.1"/>
    <property type="molecule type" value="Genomic_DNA"/>
</dbReference>
<evidence type="ECO:0000313" key="1">
    <source>
        <dbReference type="EMBL" id="AEE94433.1"/>
    </source>
</evidence>
<keyword evidence="2" id="KW-1185">Reference proteome</keyword>
<reference evidence="1 2" key="1">
    <citation type="journal article" date="2011" name="Extremophiles">
        <title>Genomic analysis of Acidianus hospitalis W1 a host for studying crenarchaeal virus and plasmid life cycles.</title>
        <authorList>
            <person name="You X.Y."/>
            <person name="Liu C."/>
            <person name="Wang S.Y."/>
            <person name="Jiang C.Y."/>
            <person name="Shah S.A."/>
            <person name="Prangishvili D."/>
            <person name="She Q."/>
            <person name="Liu S.J."/>
            <person name="Garrett R.A."/>
        </authorList>
    </citation>
    <scope>NUCLEOTIDE SEQUENCE [LARGE SCALE GENOMIC DNA]</scope>
    <source>
        <strain evidence="1 2">W1</strain>
    </source>
</reference>
<proteinExistence type="predicted"/>